<evidence type="ECO:0000256" key="8">
    <source>
        <dbReference type="ARBA" id="ARBA00023136"/>
    </source>
</evidence>
<keyword evidence="7" id="KW-0496">Mitochondrion</keyword>
<reference evidence="12" key="1">
    <citation type="submission" date="2022-11" db="EMBL/GenBank/DDBJ databases">
        <authorList>
            <person name="Petersen C."/>
        </authorList>
    </citation>
    <scope>NUCLEOTIDE SEQUENCE</scope>
    <source>
        <strain evidence="12">IBT 19713</strain>
    </source>
</reference>
<proteinExistence type="inferred from homology"/>
<evidence type="ECO:0000313" key="13">
    <source>
        <dbReference type="Proteomes" id="UP001150941"/>
    </source>
</evidence>
<dbReference type="GO" id="GO:0032979">
    <property type="term" value="P:protein insertion into mitochondrial inner membrane from matrix"/>
    <property type="evidence" value="ECO:0007669"/>
    <property type="project" value="TreeGrafter"/>
</dbReference>
<dbReference type="RefSeq" id="XP_058327934.1">
    <property type="nucleotide sequence ID" value="XM_058477589.1"/>
</dbReference>
<evidence type="ECO:0000256" key="9">
    <source>
        <dbReference type="RuleBase" id="RU003945"/>
    </source>
</evidence>
<evidence type="ECO:0000256" key="10">
    <source>
        <dbReference type="SAM" id="Coils"/>
    </source>
</evidence>
<evidence type="ECO:0000256" key="4">
    <source>
        <dbReference type="ARBA" id="ARBA00022792"/>
    </source>
</evidence>
<keyword evidence="5" id="KW-0809">Transit peptide</keyword>
<comment type="subcellular location">
    <subcellularLocation>
        <location evidence="9">Membrane</location>
        <topology evidence="9">Multi-pass membrane protein</topology>
    </subcellularLocation>
    <subcellularLocation>
        <location evidence="1">Mitochondrion inner membrane</location>
        <topology evidence="1">Multi-pass membrane protein</topology>
    </subcellularLocation>
</comment>
<evidence type="ECO:0000256" key="5">
    <source>
        <dbReference type="ARBA" id="ARBA00022946"/>
    </source>
</evidence>
<evidence type="ECO:0000313" key="12">
    <source>
        <dbReference type="EMBL" id="KAJ5223751.1"/>
    </source>
</evidence>
<dbReference type="AlphaFoldDB" id="A0A9W9NPT3"/>
<dbReference type="GeneID" id="83204892"/>
<reference evidence="12" key="2">
    <citation type="journal article" date="2023" name="IMA Fungus">
        <title>Comparative genomic study of the Penicillium genus elucidates a diverse pangenome and 15 lateral gene transfer events.</title>
        <authorList>
            <person name="Petersen C."/>
            <person name="Sorensen T."/>
            <person name="Nielsen M.R."/>
            <person name="Sondergaard T.E."/>
            <person name="Sorensen J.L."/>
            <person name="Fitzpatrick D.A."/>
            <person name="Frisvad J.C."/>
            <person name="Nielsen K.L."/>
        </authorList>
    </citation>
    <scope>NUCLEOTIDE SEQUENCE</scope>
    <source>
        <strain evidence="12">IBT 19713</strain>
    </source>
</reference>
<protein>
    <recommendedName>
        <fullName evidence="11">Membrane insertase YidC/Oxa/ALB C-terminal domain-containing protein</fullName>
    </recommendedName>
</protein>
<comment type="similarity">
    <text evidence="2 9">Belongs to the OXA1/ALB3/YidC family.</text>
</comment>
<name>A0A9W9NPT3_9EURO</name>
<evidence type="ECO:0000256" key="6">
    <source>
        <dbReference type="ARBA" id="ARBA00022989"/>
    </source>
</evidence>
<comment type="caution">
    <text evidence="12">The sequence shown here is derived from an EMBL/GenBank/DDBJ whole genome shotgun (WGS) entry which is preliminary data.</text>
</comment>
<evidence type="ECO:0000256" key="1">
    <source>
        <dbReference type="ARBA" id="ARBA00004448"/>
    </source>
</evidence>
<feature type="coiled-coil region" evidence="10">
    <location>
        <begin position="422"/>
        <end position="457"/>
    </location>
</feature>
<dbReference type="CDD" id="cd20069">
    <property type="entry name" value="5TM_Oxa1-like"/>
    <property type="match status" value="1"/>
</dbReference>
<dbReference type="Pfam" id="PF02096">
    <property type="entry name" value="60KD_IMP"/>
    <property type="match status" value="1"/>
</dbReference>
<gene>
    <name evidence="12" type="ORF">N7468_008293</name>
</gene>
<keyword evidence="10" id="KW-0175">Coiled coil</keyword>
<dbReference type="PANTHER" id="PTHR12428:SF66">
    <property type="entry name" value="MITOCHONDRIAL INNER MEMBRANE PROTEIN OXA1L"/>
    <property type="match status" value="1"/>
</dbReference>
<dbReference type="InterPro" id="IPR001708">
    <property type="entry name" value="YidC/ALB3/OXA1/COX18"/>
</dbReference>
<keyword evidence="6" id="KW-1133">Transmembrane helix</keyword>
<dbReference type="GO" id="GO:0032977">
    <property type="term" value="F:membrane insertase activity"/>
    <property type="evidence" value="ECO:0007669"/>
    <property type="project" value="InterPro"/>
</dbReference>
<keyword evidence="8" id="KW-0472">Membrane</keyword>
<dbReference type="GO" id="GO:0005743">
    <property type="term" value="C:mitochondrial inner membrane"/>
    <property type="evidence" value="ECO:0007669"/>
    <property type="project" value="UniProtKB-SubCell"/>
</dbReference>
<evidence type="ECO:0000256" key="3">
    <source>
        <dbReference type="ARBA" id="ARBA00022692"/>
    </source>
</evidence>
<dbReference type="OrthoDB" id="2148490at2759"/>
<evidence type="ECO:0000256" key="7">
    <source>
        <dbReference type="ARBA" id="ARBA00023128"/>
    </source>
</evidence>
<dbReference type="PANTHER" id="PTHR12428">
    <property type="entry name" value="OXA1"/>
    <property type="match status" value="1"/>
</dbReference>
<keyword evidence="3 9" id="KW-0812">Transmembrane</keyword>
<dbReference type="EMBL" id="JAPQKS010000006">
    <property type="protein sequence ID" value="KAJ5223751.1"/>
    <property type="molecule type" value="Genomic_DNA"/>
</dbReference>
<organism evidence="12 13">
    <name type="scientific">Penicillium chermesinum</name>
    <dbReference type="NCBI Taxonomy" id="63820"/>
    <lineage>
        <taxon>Eukaryota</taxon>
        <taxon>Fungi</taxon>
        <taxon>Dikarya</taxon>
        <taxon>Ascomycota</taxon>
        <taxon>Pezizomycotina</taxon>
        <taxon>Eurotiomycetes</taxon>
        <taxon>Eurotiomycetidae</taxon>
        <taxon>Eurotiales</taxon>
        <taxon>Aspergillaceae</taxon>
        <taxon>Penicillium</taxon>
    </lineage>
</organism>
<evidence type="ECO:0000259" key="11">
    <source>
        <dbReference type="Pfam" id="PF02096"/>
    </source>
</evidence>
<accession>A0A9W9NPT3</accession>
<sequence>MVGVAGLRAPQMAASVTRQRLATPFRSSRSISSFRLSGIRLPGSQGQLGSGLTKTATWRPAPAITALGAVRFNSTTSTAPSAAADANASTPAPAVNDLSSIDITSIPEHIGYLKELGLDYGWGFTATMEWLTEHIHLSLGFSWVSSIVIMGILTRAVLLRPFFQASDNGAKLAAIKHIEEPIRSDYIRLQKEGKTLDAQRKVAELRDLRKAHGISAMKSLVPMLQIPLGFGMYRLVNGMASLPVPALADESFLWITDLTVRDPTNMLPIISALAVGFSLARGASSGSMGMLNGPVGKGLPYILPGITLLFMMFQPAALQLYFASTGVWAAVQSAIVNSPRWRRRLGLAQFPTMLNASAPNKTNLERLLDRAHADMKTGNGASSTGKESVIDQVLKYFSTVSEEAARPNSAMDRLPPPPRKTEKELRALLKSEEAKFAEATEDRLRRNEERIRAHQKHLLAKKAAKQDSH</sequence>
<keyword evidence="13" id="KW-1185">Reference proteome</keyword>
<feature type="domain" description="Membrane insertase YidC/Oxa/ALB C-terminal" evidence="11">
    <location>
        <begin position="143"/>
        <end position="337"/>
    </location>
</feature>
<keyword evidence="4" id="KW-0999">Mitochondrion inner membrane</keyword>
<dbReference type="Proteomes" id="UP001150941">
    <property type="component" value="Unassembled WGS sequence"/>
</dbReference>
<dbReference type="InterPro" id="IPR028055">
    <property type="entry name" value="YidC/Oxa/ALB_C"/>
</dbReference>
<evidence type="ECO:0000256" key="2">
    <source>
        <dbReference type="ARBA" id="ARBA00009877"/>
    </source>
</evidence>